<dbReference type="RefSeq" id="WP_331788092.1">
    <property type="nucleotide sequence ID" value="NZ_JAVFKM010000012.1"/>
</dbReference>
<evidence type="ECO:0000313" key="1">
    <source>
        <dbReference type="EMBL" id="MEF3116326.1"/>
    </source>
</evidence>
<organism evidence="1 2">
    <name type="scientific">Streptomyces chrestomyceticus</name>
    <dbReference type="NCBI Taxonomy" id="68185"/>
    <lineage>
        <taxon>Bacteria</taxon>
        <taxon>Bacillati</taxon>
        <taxon>Actinomycetota</taxon>
        <taxon>Actinomycetes</taxon>
        <taxon>Kitasatosporales</taxon>
        <taxon>Streptomycetaceae</taxon>
        <taxon>Streptomyces</taxon>
    </lineage>
</organism>
<sequence length="85" mass="8881">MGARSGAVIEDRRRPAGMCWLVPAGTAGGTRLPFWGDAGVGAALYVPGLEMCSERLWWRVRPEGGALVTSAVALRAAVIAVESAQ</sequence>
<keyword evidence="2" id="KW-1185">Reference proteome</keyword>
<gene>
    <name evidence="1" type="ORF">RB636_24405</name>
</gene>
<accession>A0ABU7WXT4</accession>
<reference evidence="1 2" key="1">
    <citation type="submission" date="2023-08" db="EMBL/GenBank/DDBJ databases">
        <authorList>
            <person name="Sharma P."/>
            <person name="Verma V."/>
            <person name="Mohan M.K."/>
            <person name="Dubey A.K."/>
        </authorList>
    </citation>
    <scope>NUCLEOTIDE SEQUENCE [LARGE SCALE GENOMIC DNA]</scope>
    <source>
        <strain evidence="1 2">ADP4</strain>
    </source>
</reference>
<name>A0ABU7WXT4_9ACTN</name>
<protein>
    <submittedName>
        <fullName evidence="1">Uncharacterized protein</fullName>
    </submittedName>
</protein>
<dbReference type="Proteomes" id="UP001348265">
    <property type="component" value="Unassembled WGS sequence"/>
</dbReference>
<evidence type="ECO:0000313" key="2">
    <source>
        <dbReference type="Proteomes" id="UP001348265"/>
    </source>
</evidence>
<dbReference type="EMBL" id="JAVFKM010000012">
    <property type="protein sequence ID" value="MEF3116326.1"/>
    <property type="molecule type" value="Genomic_DNA"/>
</dbReference>
<comment type="caution">
    <text evidence="1">The sequence shown here is derived from an EMBL/GenBank/DDBJ whole genome shotgun (WGS) entry which is preliminary data.</text>
</comment>
<proteinExistence type="predicted"/>